<sequence length="161" mass="17419">MNATASSACNVLRHPLLQRGVRLHARFETLLGWFTPLVDLAVRLWVAQAFFASGLTKIASFDSTVLLFTYEYQVPLLPPMLAAVLGTAAELALPVLLVLGLGGRLPAAALFVFNIIAVISYPALEAAGLHEHQLWGLLLLVTLTHGPGALTLDRLLGRWSR</sequence>
<evidence type="ECO:0000256" key="2">
    <source>
        <dbReference type="ARBA" id="ARBA00006679"/>
    </source>
</evidence>
<name>A0A4R2L2K6_9GAMM</name>
<evidence type="ECO:0000256" key="4">
    <source>
        <dbReference type="ARBA" id="ARBA00022692"/>
    </source>
</evidence>
<evidence type="ECO:0000313" key="8">
    <source>
        <dbReference type="EMBL" id="TCO80573.1"/>
    </source>
</evidence>
<keyword evidence="3" id="KW-1003">Cell membrane</keyword>
<dbReference type="PANTHER" id="PTHR33452:SF1">
    <property type="entry name" value="INNER MEMBRANE PROTEIN YPHA-RELATED"/>
    <property type="match status" value="1"/>
</dbReference>
<evidence type="ECO:0000256" key="6">
    <source>
        <dbReference type="ARBA" id="ARBA00023136"/>
    </source>
</evidence>
<keyword evidence="4 7" id="KW-0812">Transmembrane</keyword>
<feature type="transmembrane region" description="Helical" evidence="7">
    <location>
        <begin position="105"/>
        <end position="123"/>
    </location>
</feature>
<protein>
    <submittedName>
        <fullName evidence="8">Putative oxidoreductase</fullName>
    </submittedName>
</protein>
<proteinExistence type="inferred from homology"/>
<dbReference type="RefSeq" id="WP_132543203.1">
    <property type="nucleotide sequence ID" value="NZ_SLWY01000013.1"/>
</dbReference>
<comment type="similarity">
    <text evidence="2">Belongs to the DoxX family.</text>
</comment>
<comment type="subcellular location">
    <subcellularLocation>
        <location evidence="1">Cell membrane</location>
        <topology evidence="1">Multi-pass membrane protein</topology>
    </subcellularLocation>
</comment>
<dbReference type="Proteomes" id="UP000295765">
    <property type="component" value="Unassembled WGS sequence"/>
</dbReference>
<dbReference type="EMBL" id="SLWY01000013">
    <property type="protein sequence ID" value="TCO80573.1"/>
    <property type="molecule type" value="Genomic_DNA"/>
</dbReference>
<dbReference type="GO" id="GO:0005886">
    <property type="term" value="C:plasma membrane"/>
    <property type="evidence" value="ECO:0007669"/>
    <property type="project" value="UniProtKB-SubCell"/>
</dbReference>
<evidence type="ECO:0000256" key="7">
    <source>
        <dbReference type="SAM" id="Phobius"/>
    </source>
</evidence>
<evidence type="ECO:0000313" key="9">
    <source>
        <dbReference type="Proteomes" id="UP000295765"/>
    </source>
</evidence>
<keyword evidence="6 7" id="KW-0472">Membrane</keyword>
<dbReference type="InterPro" id="IPR051907">
    <property type="entry name" value="DoxX-like_oxidoreductase"/>
</dbReference>
<evidence type="ECO:0000256" key="1">
    <source>
        <dbReference type="ARBA" id="ARBA00004651"/>
    </source>
</evidence>
<dbReference type="InterPro" id="IPR032808">
    <property type="entry name" value="DoxX"/>
</dbReference>
<gene>
    <name evidence="8" type="ORF">EV699_11351</name>
</gene>
<comment type="caution">
    <text evidence="8">The sequence shown here is derived from an EMBL/GenBank/DDBJ whole genome shotgun (WGS) entry which is preliminary data.</text>
</comment>
<feature type="transmembrane region" description="Helical" evidence="7">
    <location>
        <begin position="135"/>
        <end position="156"/>
    </location>
</feature>
<evidence type="ECO:0000256" key="5">
    <source>
        <dbReference type="ARBA" id="ARBA00022989"/>
    </source>
</evidence>
<evidence type="ECO:0000256" key="3">
    <source>
        <dbReference type="ARBA" id="ARBA00022475"/>
    </source>
</evidence>
<keyword evidence="5 7" id="KW-1133">Transmembrane helix</keyword>
<dbReference type="OrthoDB" id="121744at2"/>
<accession>A0A4R2L2K6</accession>
<keyword evidence="9" id="KW-1185">Reference proteome</keyword>
<feature type="transmembrane region" description="Helical" evidence="7">
    <location>
        <begin position="76"/>
        <end position="98"/>
    </location>
</feature>
<dbReference type="PANTHER" id="PTHR33452">
    <property type="entry name" value="OXIDOREDUCTASE CATD-RELATED"/>
    <property type="match status" value="1"/>
</dbReference>
<dbReference type="Pfam" id="PF07681">
    <property type="entry name" value="DoxX"/>
    <property type="match status" value="1"/>
</dbReference>
<dbReference type="AlphaFoldDB" id="A0A4R2L2K6"/>
<reference evidence="8 9" key="1">
    <citation type="submission" date="2019-03" db="EMBL/GenBank/DDBJ databases">
        <title>Genomic Encyclopedia of Type Strains, Phase IV (KMG-IV): sequencing the most valuable type-strain genomes for metagenomic binning, comparative biology and taxonomic classification.</title>
        <authorList>
            <person name="Goeker M."/>
        </authorList>
    </citation>
    <scope>NUCLEOTIDE SEQUENCE [LARGE SCALE GENOMIC DNA]</scope>
    <source>
        <strain evidence="8 9">DSM 25287</strain>
    </source>
</reference>
<organism evidence="8 9">
    <name type="scientific">Plasticicumulans lactativorans</name>
    <dbReference type="NCBI Taxonomy" id="1133106"/>
    <lineage>
        <taxon>Bacteria</taxon>
        <taxon>Pseudomonadati</taxon>
        <taxon>Pseudomonadota</taxon>
        <taxon>Gammaproteobacteria</taxon>
        <taxon>Candidatus Competibacteraceae</taxon>
        <taxon>Plasticicumulans</taxon>
    </lineage>
</organism>